<accession>A0AAD9N4J4</accession>
<sequence length="220" mass="24018">MSPSAFKPLHSILALVTVVVCVFDIITNWYTFSQFIGYQTSAKVDRAAAIFLGCAAAVGTLVLFLVLLNLMRGLEAYSAEKPEQKQESVARWQEVAFFLQIVVEDSVVAVVVYWTFKEGSCALYAEIFRSSITANVALVGALSGSVWKTICGIVNCVCGCVTEAETGCGWALMCCLCRIAMNIVTATLIGFVGYQLINYNQAGFEKRLDCQNATHNTIYL</sequence>
<evidence type="ECO:0000313" key="2">
    <source>
        <dbReference type="EMBL" id="KAK2154781.1"/>
    </source>
</evidence>
<reference evidence="2" key="1">
    <citation type="journal article" date="2023" name="Mol. Biol. Evol.">
        <title>Third-Generation Sequencing Reveals the Adaptive Role of the Epigenome in Three Deep-Sea Polychaetes.</title>
        <authorList>
            <person name="Perez M."/>
            <person name="Aroh O."/>
            <person name="Sun Y."/>
            <person name="Lan Y."/>
            <person name="Juniper S.K."/>
            <person name="Young C.R."/>
            <person name="Angers B."/>
            <person name="Qian P.Y."/>
        </authorList>
    </citation>
    <scope>NUCLEOTIDE SEQUENCE</scope>
    <source>
        <strain evidence="2">P08H-3</strain>
    </source>
</reference>
<feature type="transmembrane region" description="Helical" evidence="1">
    <location>
        <begin position="50"/>
        <end position="74"/>
    </location>
</feature>
<keyword evidence="1" id="KW-0472">Membrane</keyword>
<name>A0AAD9N4J4_9ANNE</name>
<feature type="transmembrane region" description="Helical" evidence="1">
    <location>
        <begin position="12"/>
        <end position="30"/>
    </location>
</feature>
<dbReference type="EMBL" id="JAODUP010000257">
    <property type="protein sequence ID" value="KAK2154781.1"/>
    <property type="molecule type" value="Genomic_DNA"/>
</dbReference>
<organism evidence="2 3">
    <name type="scientific">Paralvinella palmiformis</name>
    <dbReference type="NCBI Taxonomy" id="53620"/>
    <lineage>
        <taxon>Eukaryota</taxon>
        <taxon>Metazoa</taxon>
        <taxon>Spiralia</taxon>
        <taxon>Lophotrochozoa</taxon>
        <taxon>Annelida</taxon>
        <taxon>Polychaeta</taxon>
        <taxon>Sedentaria</taxon>
        <taxon>Canalipalpata</taxon>
        <taxon>Terebellida</taxon>
        <taxon>Terebelliformia</taxon>
        <taxon>Alvinellidae</taxon>
        <taxon>Paralvinella</taxon>
    </lineage>
</organism>
<evidence type="ECO:0000313" key="3">
    <source>
        <dbReference type="Proteomes" id="UP001208570"/>
    </source>
</evidence>
<keyword evidence="1" id="KW-0812">Transmembrane</keyword>
<feature type="transmembrane region" description="Helical" evidence="1">
    <location>
        <begin position="170"/>
        <end position="197"/>
    </location>
</feature>
<evidence type="ECO:0000256" key="1">
    <source>
        <dbReference type="SAM" id="Phobius"/>
    </source>
</evidence>
<dbReference type="Proteomes" id="UP001208570">
    <property type="component" value="Unassembled WGS sequence"/>
</dbReference>
<comment type="caution">
    <text evidence="2">The sequence shown here is derived from an EMBL/GenBank/DDBJ whole genome shotgun (WGS) entry which is preliminary data.</text>
</comment>
<dbReference type="AlphaFoldDB" id="A0AAD9N4J4"/>
<gene>
    <name evidence="2" type="ORF">LSH36_257g01005</name>
</gene>
<keyword evidence="1" id="KW-1133">Transmembrane helix</keyword>
<protein>
    <submittedName>
        <fullName evidence="2">Uncharacterized protein</fullName>
    </submittedName>
</protein>
<proteinExistence type="predicted"/>
<keyword evidence="3" id="KW-1185">Reference proteome</keyword>